<dbReference type="InterPro" id="IPR000868">
    <property type="entry name" value="Isochorismatase-like_dom"/>
</dbReference>
<evidence type="ECO:0000256" key="1">
    <source>
        <dbReference type="ARBA" id="ARBA00022801"/>
    </source>
</evidence>
<dbReference type="PANTHER" id="PTHR43540">
    <property type="entry name" value="PEROXYUREIDOACRYLATE/UREIDOACRYLATE AMIDOHYDROLASE-RELATED"/>
    <property type="match status" value="1"/>
</dbReference>
<dbReference type="RefSeq" id="WP_330135543.1">
    <property type="nucleotide sequence ID" value="NZ_JAUTXY010000012.1"/>
</dbReference>
<dbReference type="PANTHER" id="PTHR43540:SF1">
    <property type="entry name" value="ISOCHORISMATASE HYDROLASE"/>
    <property type="match status" value="1"/>
</dbReference>
<dbReference type="Gene3D" id="3.40.50.850">
    <property type="entry name" value="Isochorismatase-like"/>
    <property type="match status" value="1"/>
</dbReference>
<organism evidence="3 4">
    <name type="scientific">Rhodococcus artemisiae</name>
    <dbReference type="NCBI Taxonomy" id="714159"/>
    <lineage>
        <taxon>Bacteria</taxon>
        <taxon>Bacillati</taxon>
        <taxon>Actinomycetota</taxon>
        <taxon>Actinomycetes</taxon>
        <taxon>Mycobacteriales</taxon>
        <taxon>Nocardiaceae</taxon>
        <taxon>Rhodococcus</taxon>
    </lineage>
</organism>
<protein>
    <submittedName>
        <fullName evidence="3">Isochorismatase family protein</fullName>
    </submittedName>
</protein>
<proteinExistence type="predicted"/>
<dbReference type="EMBL" id="JAUTXY010000012">
    <property type="protein sequence ID" value="MEE2060355.1"/>
    <property type="molecule type" value="Genomic_DNA"/>
</dbReference>
<feature type="domain" description="Isochorismatase-like" evidence="2">
    <location>
        <begin position="28"/>
        <end position="202"/>
    </location>
</feature>
<dbReference type="SUPFAM" id="SSF52499">
    <property type="entry name" value="Isochorismatase-like hydrolases"/>
    <property type="match status" value="1"/>
</dbReference>
<keyword evidence="4" id="KW-1185">Reference proteome</keyword>
<dbReference type="InterPro" id="IPR036380">
    <property type="entry name" value="Isochorismatase-like_sf"/>
</dbReference>
<keyword evidence="1" id="KW-0378">Hydrolase</keyword>
<name>A0ABU7LFR8_9NOCA</name>
<dbReference type="Pfam" id="PF00857">
    <property type="entry name" value="Isochorismatase"/>
    <property type="match status" value="1"/>
</dbReference>
<reference evidence="3 4" key="1">
    <citation type="submission" date="2023-07" db="EMBL/GenBank/DDBJ databases">
        <authorList>
            <person name="Girao M."/>
            <person name="Carvalho M.F."/>
        </authorList>
    </citation>
    <scope>NUCLEOTIDE SEQUENCE [LARGE SCALE GENOMIC DNA]</scope>
    <source>
        <strain evidence="3 4">YIM65754</strain>
    </source>
</reference>
<accession>A0ABU7LFR8</accession>
<comment type="caution">
    <text evidence="3">The sequence shown here is derived from an EMBL/GenBank/DDBJ whole genome shotgun (WGS) entry which is preliminary data.</text>
</comment>
<dbReference type="Proteomes" id="UP001336020">
    <property type="component" value="Unassembled WGS sequence"/>
</dbReference>
<evidence type="ECO:0000259" key="2">
    <source>
        <dbReference type="Pfam" id="PF00857"/>
    </source>
</evidence>
<gene>
    <name evidence="3" type="ORF">Q7514_22800</name>
</gene>
<dbReference type="InterPro" id="IPR050272">
    <property type="entry name" value="Isochorismatase-like_hydrls"/>
</dbReference>
<sequence length="212" mass="22572">MKADNEVRDRYASGGLLGNLTPGRNIGVLVVDLQYGFTETRYAPGFDLHEVVAGTRTLVDAAREHGVPVWFTTIAFPTAADGRGATWLAKMPALTGLREGHRSTLIDDRLGMRPDEGLVVKQTASAFAHTDLAKQLHGSGIDTIVVAGATTSGCIRATIVDACAADIPAFVVRECVGDREEAPHDASLFDIEAKYGDVVSLNEALDLVRGKP</sequence>
<evidence type="ECO:0000313" key="4">
    <source>
        <dbReference type="Proteomes" id="UP001336020"/>
    </source>
</evidence>
<evidence type="ECO:0000313" key="3">
    <source>
        <dbReference type="EMBL" id="MEE2060355.1"/>
    </source>
</evidence>